<dbReference type="PROSITE" id="PS50943">
    <property type="entry name" value="HTH_CROC1"/>
    <property type="match status" value="1"/>
</dbReference>
<dbReference type="Proteomes" id="UP000198611">
    <property type="component" value="Unassembled WGS sequence"/>
</dbReference>
<dbReference type="EMBL" id="FOMJ01000007">
    <property type="protein sequence ID" value="SFD70693.1"/>
    <property type="molecule type" value="Genomic_DNA"/>
</dbReference>
<name>A0A1I1UPI0_9GAMM</name>
<sequence>MSDYQKAKTRVEVSPGDSVRILRELQEMSQNDLAAATGIPQSTISAIENDRVRLGVERAKVLARALHCHPAVLVFPGWEVDGDSAA</sequence>
<dbReference type="AlphaFoldDB" id="A0A1I1UPI0"/>
<dbReference type="InterPro" id="IPR001387">
    <property type="entry name" value="Cro/C1-type_HTH"/>
</dbReference>
<dbReference type="SUPFAM" id="SSF47413">
    <property type="entry name" value="lambda repressor-like DNA-binding domains"/>
    <property type="match status" value="1"/>
</dbReference>
<reference evidence="2 3" key="1">
    <citation type="submission" date="2016-10" db="EMBL/GenBank/DDBJ databases">
        <authorList>
            <person name="de Groot N.N."/>
        </authorList>
    </citation>
    <scope>NUCLEOTIDE SEQUENCE [LARGE SCALE GENOMIC DNA]</scope>
    <source>
        <strain evidence="2 3">HL3</strain>
    </source>
</reference>
<dbReference type="RefSeq" id="WP_093428798.1">
    <property type="nucleotide sequence ID" value="NZ_FOMJ01000007.1"/>
</dbReference>
<organism evidence="2 3">
    <name type="scientific">Thiohalospira halophila DSM 15071</name>
    <dbReference type="NCBI Taxonomy" id="1123397"/>
    <lineage>
        <taxon>Bacteria</taxon>
        <taxon>Pseudomonadati</taxon>
        <taxon>Pseudomonadota</taxon>
        <taxon>Gammaproteobacteria</taxon>
        <taxon>Thiohalospirales</taxon>
        <taxon>Thiohalospiraceae</taxon>
        <taxon>Thiohalospira</taxon>
    </lineage>
</organism>
<dbReference type="SMART" id="SM00530">
    <property type="entry name" value="HTH_XRE"/>
    <property type="match status" value="1"/>
</dbReference>
<dbReference type="STRING" id="1123397.SAMN05660831_02173"/>
<dbReference type="GO" id="GO:0003677">
    <property type="term" value="F:DNA binding"/>
    <property type="evidence" value="ECO:0007669"/>
    <property type="project" value="UniProtKB-KW"/>
</dbReference>
<dbReference type="OrthoDB" id="9798961at2"/>
<proteinExistence type="predicted"/>
<keyword evidence="3" id="KW-1185">Reference proteome</keyword>
<dbReference type="CDD" id="cd00093">
    <property type="entry name" value="HTH_XRE"/>
    <property type="match status" value="1"/>
</dbReference>
<evidence type="ECO:0000259" key="1">
    <source>
        <dbReference type="PROSITE" id="PS50943"/>
    </source>
</evidence>
<accession>A0A1I1UPI0</accession>
<dbReference type="Pfam" id="PF01381">
    <property type="entry name" value="HTH_3"/>
    <property type="match status" value="1"/>
</dbReference>
<protein>
    <submittedName>
        <fullName evidence="2">DNA-binding transcriptional regulator, XRE-family HTH domain</fullName>
    </submittedName>
</protein>
<dbReference type="Gene3D" id="1.10.260.40">
    <property type="entry name" value="lambda repressor-like DNA-binding domains"/>
    <property type="match status" value="1"/>
</dbReference>
<evidence type="ECO:0000313" key="2">
    <source>
        <dbReference type="EMBL" id="SFD70693.1"/>
    </source>
</evidence>
<feature type="domain" description="HTH cro/C1-type" evidence="1">
    <location>
        <begin position="19"/>
        <end position="73"/>
    </location>
</feature>
<dbReference type="InterPro" id="IPR010982">
    <property type="entry name" value="Lambda_DNA-bd_dom_sf"/>
</dbReference>
<evidence type="ECO:0000313" key="3">
    <source>
        <dbReference type="Proteomes" id="UP000198611"/>
    </source>
</evidence>
<gene>
    <name evidence="2" type="ORF">SAMN05660831_02173</name>
</gene>
<keyword evidence="2" id="KW-0238">DNA-binding</keyword>